<accession>A0ABV1A9C7</accession>
<dbReference type="EMBL" id="JAHRIP010085817">
    <property type="protein sequence ID" value="MEQ2314856.1"/>
    <property type="molecule type" value="Genomic_DNA"/>
</dbReference>
<comment type="caution">
    <text evidence="1">The sequence shown here is derived from an EMBL/GenBank/DDBJ whole genome shotgun (WGS) entry which is preliminary data.</text>
</comment>
<protein>
    <submittedName>
        <fullName evidence="1">Uncharacterized protein</fullName>
    </submittedName>
</protein>
<dbReference type="Proteomes" id="UP001469553">
    <property type="component" value="Unassembled WGS sequence"/>
</dbReference>
<organism evidence="1 2">
    <name type="scientific">Ameca splendens</name>
    <dbReference type="NCBI Taxonomy" id="208324"/>
    <lineage>
        <taxon>Eukaryota</taxon>
        <taxon>Metazoa</taxon>
        <taxon>Chordata</taxon>
        <taxon>Craniata</taxon>
        <taxon>Vertebrata</taxon>
        <taxon>Euteleostomi</taxon>
        <taxon>Actinopterygii</taxon>
        <taxon>Neopterygii</taxon>
        <taxon>Teleostei</taxon>
        <taxon>Neoteleostei</taxon>
        <taxon>Acanthomorphata</taxon>
        <taxon>Ovalentaria</taxon>
        <taxon>Atherinomorphae</taxon>
        <taxon>Cyprinodontiformes</taxon>
        <taxon>Goodeidae</taxon>
        <taxon>Ameca</taxon>
    </lineage>
</organism>
<evidence type="ECO:0000313" key="2">
    <source>
        <dbReference type="Proteomes" id="UP001469553"/>
    </source>
</evidence>
<evidence type="ECO:0000313" key="1">
    <source>
        <dbReference type="EMBL" id="MEQ2314856.1"/>
    </source>
</evidence>
<keyword evidence="2" id="KW-1185">Reference proteome</keyword>
<proteinExistence type="predicted"/>
<reference evidence="1 2" key="1">
    <citation type="submission" date="2021-06" db="EMBL/GenBank/DDBJ databases">
        <authorList>
            <person name="Palmer J.M."/>
        </authorList>
    </citation>
    <scope>NUCLEOTIDE SEQUENCE [LARGE SCALE GENOMIC DNA]</scope>
    <source>
        <strain evidence="1 2">AS_MEX2019</strain>
        <tissue evidence="1">Muscle</tissue>
    </source>
</reference>
<name>A0ABV1A9C7_9TELE</name>
<sequence length="105" mass="11986">MKDLLMRSGLFNPICSSLCCLCSAKKRDKEQLSEILSLYRHLLDKNATTAAARDSNHVFKDPTKPGSREPHCFCFVFTLLELLLLLFSAKIRWAQEPENAEKKLT</sequence>
<gene>
    <name evidence="1" type="ORF">AMECASPLE_016261</name>
</gene>